<accession>A0A5J6VN96</accession>
<name>A0A5J6VN96_9VIRU</name>
<keyword evidence="1" id="KW-0175">Coiled coil</keyword>
<proteinExistence type="predicted"/>
<sequence>MPSPRRTRSQTRSQTQRTINSLTRKLRNMSPSKKKKLTSFIRSIKTKRHKSKSVTKHSKPKRQTRSHILSQLIKLPTRAVNKILSDAKGMEDLEKELIREEKTLKRKQKKQKSLLKYTEKEIRKLETRDISPHVLRNLTDDRIRELLRSEKRDKHEITDELHEIEHRLNRIDRDLSKLKTKR</sequence>
<dbReference type="EMBL" id="MN448295">
    <property type="protein sequence ID" value="QFG74901.1"/>
    <property type="molecule type" value="Genomic_DNA"/>
</dbReference>
<feature type="compositionally biased region" description="Basic residues" evidence="2">
    <location>
        <begin position="24"/>
        <end position="37"/>
    </location>
</feature>
<evidence type="ECO:0000256" key="1">
    <source>
        <dbReference type="SAM" id="Coils"/>
    </source>
</evidence>
<feature type="coiled-coil region" evidence="1">
    <location>
        <begin position="147"/>
        <end position="181"/>
    </location>
</feature>
<organism evidence="3">
    <name type="scientific">Megaviridae environmental sample</name>
    <dbReference type="NCBI Taxonomy" id="1737588"/>
    <lineage>
        <taxon>Viruses</taxon>
        <taxon>Varidnaviria</taxon>
        <taxon>Bamfordvirae</taxon>
        <taxon>Nucleocytoviricota</taxon>
        <taxon>Megaviricetes</taxon>
        <taxon>Imitervirales</taxon>
        <taxon>Mimiviridae</taxon>
        <taxon>environmental samples</taxon>
    </lineage>
</organism>
<feature type="compositionally biased region" description="Basic residues" evidence="2">
    <location>
        <begin position="44"/>
        <end position="65"/>
    </location>
</feature>
<evidence type="ECO:0000313" key="3">
    <source>
        <dbReference type="EMBL" id="QFG74901.1"/>
    </source>
</evidence>
<feature type="region of interest" description="Disordered" evidence="2">
    <location>
        <begin position="1"/>
        <end position="66"/>
    </location>
</feature>
<evidence type="ECO:0000256" key="2">
    <source>
        <dbReference type="SAM" id="MobiDB-lite"/>
    </source>
</evidence>
<protein>
    <submittedName>
        <fullName evidence="3">Uncharacterized protein</fullName>
    </submittedName>
</protein>
<reference evidence="3" key="1">
    <citation type="journal article" date="2019" name="Philos. Trans. R. Soc. Lond., B, Biol. Sci.">
        <title>Targeted metagenomic recovery of four divergent viruses reveals shared and distinctive characteristics of giant viruses of marine eukaryotes.</title>
        <authorList>
            <person name="Needham D.M."/>
            <person name="Poirier C."/>
            <person name="Hehenberger E."/>
            <person name="Jimenez V."/>
            <person name="Swalwell J.E."/>
            <person name="Santoro A.E."/>
            <person name="Worden A.Z."/>
        </authorList>
    </citation>
    <scope>NUCLEOTIDE SEQUENCE</scope>
    <source>
        <strain evidence="3">OPacV-421</strain>
    </source>
</reference>